<dbReference type="Proteomes" id="UP000704712">
    <property type="component" value="Unassembled WGS sequence"/>
</dbReference>
<dbReference type="AlphaFoldDB" id="A0A8S9U8R7"/>
<accession>A0A8S9U8R7</accession>
<feature type="region of interest" description="Disordered" evidence="1">
    <location>
        <begin position="64"/>
        <end position="83"/>
    </location>
</feature>
<evidence type="ECO:0000313" key="3">
    <source>
        <dbReference type="Proteomes" id="UP000704712"/>
    </source>
</evidence>
<evidence type="ECO:0000313" key="2">
    <source>
        <dbReference type="EMBL" id="KAF4135294.1"/>
    </source>
</evidence>
<dbReference type="EMBL" id="JAACNO010002170">
    <property type="protein sequence ID" value="KAF4135294.1"/>
    <property type="molecule type" value="Genomic_DNA"/>
</dbReference>
<proteinExistence type="predicted"/>
<comment type="caution">
    <text evidence="2">The sequence shown here is derived from an EMBL/GenBank/DDBJ whole genome shotgun (WGS) entry which is preliminary data.</text>
</comment>
<protein>
    <submittedName>
        <fullName evidence="2">Uncharacterized protein</fullName>
    </submittedName>
</protein>
<evidence type="ECO:0000256" key="1">
    <source>
        <dbReference type="SAM" id="MobiDB-lite"/>
    </source>
</evidence>
<name>A0A8S9U8R7_PHYIN</name>
<organism evidence="2 3">
    <name type="scientific">Phytophthora infestans</name>
    <name type="common">Potato late blight agent</name>
    <name type="synonym">Botrytis infestans</name>
    <dbReference type="NCBI Taxonomy" id="4787"/>
    <lineage>
        <taxon>Eukaryota</taxon>
        <taxon>Sar</taxon>
        <taxon>Stramenopiles</taxon>
        <taxon>Oomycota</taxon>
        <taxon>Peronosporomycetes</taxon>
        <taxon>Peronosporales</taxon>
        <taxon>Peronosporaceae</taxon>
        <taxon>Phytophthora</taxon>
    </lineage>
</organism>
<sequence>MRWIRNIRATCRAQYPVEEWNLKESLLSEAGENRVFGRGISTFRDLIGEFHVQVVLQSNQHATVELEDRTTPHHEPKHNKVKH</sequence>
<gene>
    <name evidence="2" type="ORF">GN958_ATG15482</name>
</gene>
<feature type="compositionally biased region" description="Basic and acidic residues" evidence="1">
    <location>
        <begin position="64"/>
        <end position="74"/>
    </location>
</feature>
<reference evidence="2" key="1">
    <citation type="submission" date="2020-03" db="EMBL/GenBank/DDBJ databases">
        <title>Hybrid Assembly of Korean Phytophthora infestans isolates.</title>
        <authorList>
            <person name="Prokchorchik M."/>
            <person name="Lee Y."/>
            <person name="Seo J."/>
            <person name="Cho J.-H."/>
            <person name="Park Y.-E."/>
            <person name="Jang D.-C."/>
            <person name="Im J.-S."/>
            <person name="Choi J.-G."/>
            <person name="Park H.-J."/>
            <person name="Lee G.-B."/>
            <person name="Lee Y.-G."/>
            <person name="Hong S.-Y."/>
            <person name="Cho K."/>
            <person name="Sohn K.H."/>
        </authorList>
    </citation>
    <scope>NUCLEOTIDE SEQUENCE</scope>
    <source>
        <strain evidence="2">KR_2_A2</strain>
    </source>
</reference>